<name>A0A855X3P2_9BACT</name>
<evidence type="ECO:0000313" key="5">
    <source>
        <dbReference type="Proteomes" id="UP000250918"/>
    </source>
</evidence>
<dbReference type="AlphaFoldDB" id="A0A855X3P2"/>
<accession>A0A855X3P2</accession>
<proteinExistence type="predicted"/>
<dbReference type="Pfam" id="PF00072">
    <property type="entry name" value="Response_reg"/>
    <property type="match status" value="1"/>
</dbReference>
<reference evidence="4 5" key="1">
    <citation type="journal article" date="2018" name="ISME J.">
        <title>A methanotrophic archaeon couples anaerobic oxidation of methane to Fe(III) reduction.</title>
        <authorList>
            <person name="Cai C."/>
            <person name="Leu A.O."/>
            <person name="Xie G.J."/>
            <person name="Guo J."/>
            <person name="Feng Y."/>
            <person name="Zhao J.X."/>
            <person name="Tyson G.W."/>
            <person name="Yuan Z."/>
            <person name="Hu S."/>
        </authorList>
    </citation>
    <scope>NUCLEOTIDE SEQUENCE [LARGE SCALE GENOMIC DNA]</scope>
    <source>
        <strain evidence="4">FeB_12</strain>
    </source>
</reference>
<evidence type="ECO:0000256" key="2">
    <source>
        <dbReference type="PROSITE-ProRule" id="PRU00169"/>
    </source>
</evidence>
<dbReference type="InterPro" id="IPR001789">
    <property type="entry name" value="Sig_transdc_resp-reg_receiver"/>
</dbReference>
<dbReference type="InterPro" id="IPR011006">
    <property type="entry name" value="CheY-like_superfamily"/>
</dbReference>
<feature type="domain" description="Response regulatory" evidence="3">
    <location>
        <begin position="4"/>
        <end position="122"/>
    </location>
</feature>
<dbReference type="Gene3D" id="3.40.50.2300">
    <property type="match status" value="1"/>
</dbReference>
<dbReference type="PANTHER" id="PTHR44591:SF25">
    <property type="entry name" value="CHEMOTAXIS TWO-COMPONENT RESPONSE REGULATOR"/>
    <property type="match status" value="1"/>
</dbReference>
<sequence length="124" mass="13668">MSQTILVVDDSPTIVKFVSFSLRNSGFEVVAASDGMDAIEKMSHLSGDVDLVITDLNMPNLDGYGLIGTLRQNERYRQTPIIILSSEDGEDDRQRGMEVGANAYLVKPFKSALLLDEVGKFLKK</sequence>
<gene>
    <name evidence="4" type="ORF">C3F09_11230</name>
</gene>
<feature type="modified residue" description="4-aspartylphosphate" evidence="2">
    <location>
        <position position="55"/>
    </location>
</feature>
<evidence type="ECO:0000313" key="4">
    <source>
        <dbReference type="EMBL" id="PWB68638.1"/>
    </source>
</evidence>
<dbReference type="PANTHER" id="PTHR44591">
    <property type="entry name" value="STRESS RESPONSE REGULATOR PROTEIN 1"/>
    <property type="match status" value="1"/>
</dbReference>
<keyword evidence="1 2" id="KW-0597">Phosphoprotein</keyword>
<organism evidence="4 5">
    <name type="scientific">candidate division GN15 bacterium</name>
    <dbReference type="NCBI Taxonomy" id="2072418"/>
    <lineage>
        <taxon>Bacteria</taxon>
        <taxon>candidate division GN15</taxon>
    </lineage>
</organism>
<evidence type="ECO:0000256" key="1">
    <source>
        <dbReference type="ARBA" id="ARBA00022553"/>
    </source>
</evidence>
<dbReference type="InterPro" id="IPR050595">
    <property type="entry name" value="Bact_response_regulator"/>
</dbReference>
<evidence type="ECO:0000259" key="3">
    <source>
        <dbReference type="PROSITE" id="PS50110"/>
    </source>
</evidence>
<dbReference type="GO" id="GO:0000160">
    <property type="term" value="P:phosphorelay signal transduction system"/>
    <property type="evidence" value="ECO:0007669"/>
    <property type="project" value="InterPro"/>
</dbReference>
<dbReference type="SUPFAM" id="SSF52172">
    <property type="entry name" value="CheY-like"/>
    <property type="match status" value="1"/>
</dbReference>
<dbReference type="SMART" id="SM00448">
    <property type="entry name" value="REC"/>
    <property type="match status" value="1"/>
</dbReference>
<comment type="caution">
    <text evidence="4">The sequence shown here is derived from an EMBL/GenBank/DDBJ whole genome shotgun (WGS) entry which is preliminary data.</text>
</comment>
<protein>
    <submittedName>
        <fullName evidence="4">Response regulator</fullName>
    </submittedName>
</protein>
<dbReference type="PROSITE" id="PS50110">
    <property type="entry name" value="RESPONSE_REGULATORY"/>
    <property type="match status" value="1"/>
</dbReference>
<dbReference type="EMBL" id="PQAP01000194">
    <property type="protein sequence ID" value="PWB68638.1"/>
    <property type="molecule type" value="Genomic_DNA"/>
</dbReference>
<dbReference type="Proteomes" id="UP000250918">
    <property type="component" value="Unassembled WGS sequence"/>
</dbReference>